<keyword evidence="12" id="KW-1185">Reference proteome</keyword>
<proteinExistence type="inferred from homology"/>
<evidence type="ECO:0000256" key="4">
    <source>
        <dbReference type="ARBA" id="ARBA00022512"/>
    </source>
</evidence>
<evidence type="ECO:0000256" key="2">
    <source>
        <dbReference type="ARBA" id="ARBA00010973"/>
    </source>
</evidence>
<dbReference type="GO" id="GO:0005975">
    <property type="term" value="P:carbohydrate metabolic process"/>
    <property type="evidence" value="ECO:0007669"/>
    <property type="project" value="InterPro"/>
</dbReference>
<dbReference type="SUPFAM" id="SSF88713">
    <property type="entry name" value="Glycoside hydrolase/deacetylase"/>
    <property type="match status" value="1"/>
</dbReference>
<dbReference type="NCBIfam" id="TIGR03933">
    <property type="entry name" value="PIA_icaB"/>
    <property type="match status" value="1"/>
</dbReference>
<evidence type="ECO:0000256" key="1">
    <source>
        <dbReference type="ARBA" id="ARBA00004191"/>
    </source>
</evidence>
<evidence type="ECO:0000259" key="10">
    <source>
        <dbReference type="PROSITE" id="PS51677"/>
    </source>
</evidence>
<evidence type="ECO:0000256" key="8">
    <source>
        <dbReference type="ARBA" id="ARBA00030189"/>
    </source>
</evidence>
<keyword evidence="6" id="KW-0732">Signal</keyword>
<dbReference type="InterPro" id="IPR023872">
    <property type="entry name" value="PNAG_deacetylase"/>
</dbReference>
<comment type="similarity">
    <text evidence="2">Belongs to the polysaccharide deacetylase family.</text>
</comment>
<dbReference type="RefSeq" id="WP_046467280.1">
    <property type="nucleotide sequence ID" value="NZ_JAUOQO010000004.1"/>
</dbReference>
<dbReference type="AlphaFoldDB" id="A0AAW7YSL1"/>
<feature type="domain" description="NodB homology" evidence="10">
    <location>
        <begin position="114"/>
        <end position="292"/>
    </location>
</feature>
<dbReference type="InterPro" id="IPR002509">
    <property type="entry name" value="NODB_dom"/>
</dbReference>
<keyword evidence="5" id="KW-0964">Secreted</keyword>
<dbReference type="PANTHER" id="PTHR34216">
    <property type="match status" value="1"/>
</dbReference>
<accession>A0AAW7YSL1</accession>
<evidence type="ECO:0000313" key="11">
    <source>
        <dbReference type="EMBL" id="MDO6573585.1"/>
    </source>
</evidence>
<comment type="subcellular location">
    <subcellularLocation>
        <location evidence="1">Secreted</location>
        <location evidence="1">Cell wall</location>
    </subcellularLocation>
</comment>
<sequence>MGKCSKLIATLLFTSLFFLMIFYDNTSFAKEKKNPLNSKHHENSALALNYHRVRDGNWFEDTLFTISSSKEINDYSVTKKEFNKQIKWLKDHDAHFLTEKELQHYKSKGKFPARSVWINFDDIDMSVYDSAYPILKKYNVPATGFVITGHVGEDDFHNLNLINLSKLKEMQKSKIWTFSSHTHNLHSLTKDNKSIITKKSGKQIKNDISKSNHYINKHFDKTNNSLAFPYGEPSKKNIKILKSENIKYAYTLADRSVYPDDDNYAIPRVLVNEDSFNKLIKKWDGFKDGKSK</sequence>
<dbReference type="Proteomes" id="UP001170310">
    <property type="component" value="Unassembled WGS sequence"/>
</dbReference>
<dbReference type="EMBL" id="JAUOQO010000004">
    <property type="protein sequence ID" value="MDO6573585.1"/>
    <property type="molecule type" value="Genomic_DNA"/>
</dbReference>
<keyword evidence="4" id="KW-0134">Cell wall</keyword>
<dbReference type="PANTHER" id="PTHR34216:SF3">
    <property type="entry name" value="POLY-BETA-1,6-N-ACETYL-D-GLUCOSAMINE N-DEACETYLASE"/>
    <property type="match status" value="1"/>
</dbReference>
<dbReference type="PROSITE" id="PS51677">
    <property type="entry name" value="NODB"/>
    <property type="match status" value="1"/>
</dbReference>
<name>A0AAW7YSL1_9STAP</name>
<gene>
    <name evidence="11" type="primary">icaB</name>
    <name evidence="11" type="ORF">Q4528_05365</name>
</gene>
<dbReference type="GO" id="GO:0016811">
    <property type="term" value="F:hydrolase activity, acting on carbon-nitrogen (but not peptide) bonds, in linear amides"/>
    <property type="evidence" value="ECO:0007669"/>
    <property type="project" value="InterPro"/>
</dbReference>
<evidence type="ECO:0000313" key="12">
    <source>
        <dbReference type="Proteomes" id="UP001170310"/>
    </source>
</evidence>
<evidence type="ECO:0000256" key="3">
    <source>
        <dbReference type="ARBA" id="ARBA00016781"/>
    </source>
</evidence>
<organism evidence="11 12">
    <name type="scientific">Staphylococcus pasteuri_A</name>
    <dbReference type="NCBI Taxonomy" id="3062664"/>
    <lineage>
        <taxon>Bacteria</taxon>
        <taxon>Bacillati</taxon>
        <taxon>Bacillota</taxon>
        <taxon>Bacilli</taxon>
        <taxon>Bacillales</taxon>
        <taxon>Staphylococcaceae</taxon>
        <taxon>Staphylococcus</taxon>
    </lineage>
</organism>
<evidence type="ECO:0000256" key="7">
    <source>
        <dbReference type="ARBA" id="ARBA00022801"/>
    </source>
</evidence>
<keyword evidence="7" id="KW-0378">Hydrolase</keyword>
<dbReference type="InterPro" id="IPR051398">
    <property type="entry name" value="Polysacch_Deacetylase"/>
</dbReference>
<comment type="caution">
    <text evidence="11">The sequence shown here is derived from an EMBL/GenBank/DDBJ whole genome shotgun (WGS) entry which is preliminary data.</text>
</comment>
<evidence type="ECO:0000256" key="5">
    <source>
        <dbReference type="ARBA" id="ARBA00022525"/>
    </source>
</evidence>
<evidence type="ECO:0000256" key="9">
    <source>
        <dbReference type="ARBA" id="ARBA00033195"/>
    </source>
</evidence>
<dbReference type="InterPro" id="IPR011330">
    <property type="entry name" value="Glyco_hydro/deAcase_b/a-brl"/>
</dbReference>
<evidence type="ECO:0000256" key="6">
    <source>
        <dbReference type="ARBA" id="ARBA00022729"/>
    </source>
</evidence>
<protein>
    <recommendedName>
        <fullName evidence="3">Poly-beta-1,6-N-acetyl-D-glucosamine N-deacetylase</fullName>
    </recommendedName>
    <alternativeName>
        <fullName evidence="9">Biofilm polysaccharide intercellular adhesin deacetylase</fullName>
    </alternativeName>
    <alternativeName>
        <fullName evidence="8">Intercellular adhesion protein B</fullName>
    </alternativeName>
</protein>
<dbReference type="Gene3D" id="3.20.20.370">
    <property type="entry name" value="Glycoside hydrolase/deacetylase"/>
    <property type="match status" value="1"/>
</dbReference>
<reference evidence="11" key="1">
    <citation type="submission" date="2023-07" db="EMBL/GenBank/DDBJ databases">
        <title>Genome content predicts the carbon catabolic preferences of heterotrophic bacteria.</title>
        <authorList>
            <person name="Gralka M."/>
        </authorList>
    </citation>
    <scope>NUCLEOTIDE SEQUENCE</scope>
    <source>
        <strain evidence="11">E2R20</strain>
    </source>
</reference>
<dbReference type="Pfam" id="PF01522">
    <property type="entry name" value="Polysacc_deac_1"/>
    <property type="match status" value="1"/>
</dbReference>